<name>R7WMJ8_9NOCA</name>
<evidence type="ECO:0008006" key="4">
    <source>
        <dbReference type="Google" id="ProtNLM"/>
    </source>
</evidence>
<protein>
    <recommendedName>
        <fullName evidence="4">Secreted protein</fullName>
    </recommendedName>
</protein>
<comment type="caution">
    <text evidence="2">The sequence shown here is derived from an EMBL/GenBank/DDBJ whole genome shotgun (WGS) entry which is preliminary data.</text>
</comment>
<evidence type="ECO:0000313" key="2">
    <source>
        <dbReference type="EMBL" id="EOM76532.1"/>
    </source>
</evidence>
<organism evidence="2 3">
    <name type="scientific">Rhodococcus rhodnii LMG 5362</name>
    <dbReference type="NCBI Taxonomy" id="1273125"/>
    <lineage>
        <taxon>Bacteria</taxon>
        <taxon>Bacillati</taxon>
        <taxon>Actinomycetota</taxon>
        <taxon>Actinomycetes</taxon>
        <taxon>Mycobacteriales</taxon>
        <taxon>Nocardiaceae</taxon>
        <taxon>Rhodococcus</taxon>
    </lineage>
</organism>
<evidence type="ECO:0000313" key="3">
    <source>
        <dbReference type="Proteomes" id="UP000013525"/>
    </source>
</evidence>
<gene>
    <name evidence="2" type="ORF">Rrhod_2072</name>
</gene>
<keyword evidence="3" id="KW-1185">Reference proteome</keyword>
<dbReference type="eggNOG" id="ENOG5033VD3">
    <property type="taxonomic scope" value="Bacteria"/>
</dbReference>
<evidence type="ECO:0000256" key="1">
    <source>
        <dbReference type="SAM" id="SignalP"/>
    </source>
</evidence>
<feature type="signal peptide" evidence="1">
    <location>
        <begin position="1"/>
        <end position="40"/>
    </location>
</feature>
<keyword evidence="1" id="KW-0732">Signal</keyword>
<dbReference type="Proteomes" id="UP000013525">
    <property type="component" value="Unassembled WGS sequence"/>
</dbReference>
<reference evidence="2 3" key="1">
    <citation type="journal article" date="2013" name="Genome Announc.">
        <title>Draft Genome Sequence of Rhodococcus rhodnii Strain LMG5362, a Symbiont of Rhodnius prolixus (Hemiptera, Reduviidae, Triatominae), the Principle Vector of Trypanosoma cruzi.</title>
        <authorList>
            <person name="Pachebat J.A."/>
            <person name="van Keulen G."/>
            <person name="Whitten M.M."/>
            <person name="Girdwood S."/>
            <person name="Del Sol R."/>
            <person name="Dyson P.J."/>
            <person name="Facey P.D."/>
        </authorList>
    </citation>
    <scope>NUCLEOTIDE SEQUENCE [LARGE SCALE GENOMIC DNA]</scope>
    <source>
        <strain evidence="2 3">LMG 5362</strain>
    </source>
</reference>
<dbReference type="EMBL" id="APMY01000064">
    <property type="protein sequence ID" value="EOM76532.1"/>
    <property type="molecule type" value="Genomic_DNA"/>
</dbReference>
<accession>R7WMJ8</accession>
<dbReference type="PATRIC" id="fig|1273125.3.peg.1999"/>
<proteinExistence type="predicted"/>
<feature type="chain" id="PRO_5004448757" description="Secreted protein" evidence="1">
    <location>
        <begin position="41"/>
        <end position="182"/>
    </location>
</feature>
<dbReference type="AlphaFoldDB" id="R7WMJ8"/>
<sequence length="182" mass="18834">MIQRIATMRRTAMRKTIARAAAALSLAVAATLGTMGTAQAAPAPVPVPAAWTSLTNSLAYVGQNDFCTGVLDINVESEPGKPGSATLVITSRGASGHGPGWAANPNCHVDLLVAWNNAGSIAGPQEQIALDIPAQPGEVVRREMNPGSGLIALTAGLSYLDVNTLQFLPQMSYPVIGYLMVP</sequence>